<gene>
    <name evidence="1" type="ORF">ACFQ1T_13555</name>
</gene>
<keyword evidence="2" id="KW-1185">Reference proteome</keyword>
<evidence type="ECO:0000313" key="2">
    <source>
        <dbReference type="Proteomes" id="UP001597106"/>
    </source>
</evidence>
<dbReference type="Proteomes" id="UP001597106">
    <property type="component" value="Unassembled WGS sequence"/>
</dbReference>
<proteinExistence type="predicted"/>
<protein>
    <submittedName>
        <fullName evidence="1">Beta strand repeat-containing protein</fullName>
    </submittedName>
</protein>
<accession>A0ABW3GQ81</accession>
<dbReference type="EMBL" id="JBHTJW010000003">
    <property type="protein sequence ID" value="MFD0930809.1"/>
    <property type="molecule type" value="Genomic_DNA"/>
</dbReference>
<dbReference type="InterPro" id="IPR011050">
    <property type="entry name" value="Pectin_lyase_fold/virulence"/>
</dbReference>
<organism evidence="1 2">
    <name type="scientific">Methylophilus glucosoxydans</name>
    <dbReference type="NCBI Taxonomy" id="752553"/>
    <lineage>
        <taxon>Bacteria</taxon>
        <taxon>Pseudomonadati</taxon>
        <taxon>Pseudomonadota</taxon>
        <taxon>Betaproteobacteria</taxon>
        <taxon>Nitrosomonadales</taxon>
        <taxon>Methylophilaceae</taxon>
        <taxon>Methylophilus</taxon>
    </lineage>
</organism>
<reference evidence="2" key="1">
    <citation type="journal article" date="2019" name="Int. J. Syst. Evol. Microbiol.">
        <title>The Global Catalogue of Microorganisms (GCM) 10K type strain sequencing project: providing services to taxonomists for standard genome sequencing and annotation.</title>
        <authorList>
            <consortium name="The Broad Institute Genomics Platform"/>
            <consortium name="The Broad Institute Genome Sequencing Center for Infectious Disease"/>
            <person name="Wu L."/>
            <person name="Ma J."/>
        </authorList>
    </citation>
    <scope>NUCLEOTIDE SEQUENCE [LARGE SCALE GENOMIC DNA]</scope>
    <source>
        <strain evidence="2">CCUG 59685</strain>
    </source>
</reference>
<feature type="non-terminal residue" evidence="1">
    <location>
        <position position="1"/>
    </location>
</feature>
<dbReference type="SUPFAM" id="SSF51126">
    <property type="entry name" value="Pectin lyase-like"/>
    <property type="match status" value="1"/>
</dbReference>
<comment type="caution">
    <text evidence="1">The sequence shown here is derived from an EMBL/GenBank/DDBJ whole genome shotgun (WGS) entry which is preliminary data.</text>
</comment>
<dbReference type="RefSeq" id="WP_379077689.1">
    <property type="nucleotide sequence ID" value="NZ_JBHTJW010000003.1"/>
</dbReference>
<evidence type="ECO:0000313" key="1">
    <source>
        <dbReference type="EMBL" id="MFD0930809.1"/>
    </source>
</evidence>
<name>A0ABW3GQ81_9PROT</name>
<sequence length="641" mass="66085">TQKGNGTTTVSGNATIGDGTNYSYHLLGDGDGTNRTLNLNGNTTHQSALLYLSHGSVINNNGTFTSKGDVRNGEVYDNGMYHNYQSDLNAFNNAGTFVQDASGKQTSINTAFNNSGTVNVKSGTLSLSGGGTSTGSFNTQTGQTLEFAGGTHNLNGSTHTNDGTFKVSGGEINFNSHSTTLTGNGDLNVTGGTVNINGTGSLSTSSLNHNGGTIGGSGSLVTTVLNWFGYGSTQKGNGTTTVSGNATIGDGTNYSSYHLGDGDGTNRTLNLNGNTTHQSALLYLSHGSVINNNGTFTSKGDVRNGEVYDNGMYHNYQSDLNAFNNAGTFVQDASGKQTSIGVAFNNTGTVNVKSGSLYIQNLTNYDQPTQALTGGRYEVQNNGTLAVNLINNLQINNAEITLRGANAKLLNSTNNTNALSTLAKNNGSIALMQGAALSTGAFTNTGAVLIGNGSNFASTGDYTQTSGRTVVNGSLSANEVNVAGGSLSGTGWVIGNVSNSGLIGPGASPGTLNIDGDYTQLSNGSLLMEIGGNLQGSSFDWLNITGNATLGGTLNLVFAANYLPVSNSIYNILTYGSWSQTTFNLVTVSGLNLNQFSYNTIYSDKGVSISVSVIPVPEPDNIALIFAGLGLISFMARRKNS</sequence>